<evidence type="ECO:0000256" key="3">
    <source>
        <dbReference type="ARBA" id="ARBA00022722"/>
    </source>
</evidence>
<protein>
    <recommendedName>
        <fullName evidence="16">Integrase catalytic domain-containing protein</fullName>
    </recommendedName>
</protein>
<evidence type="ECO:0000256" key="10">
    <source>
        <dbReference type="ARBA" id="ARBA00022918"/>
    </source>
</evidence>
<dbReference type="SUPFAM" id="SSF53098">
    <property type="entry name" value="Ribonuclease H-like"/>
    <property type="match status" value="1"/>
</dbReference>
<evidence type="ECO:0000256" key="1">
    <source>
        <dbReference type="ARBA" id="ARBA00022578"/>
    </source>
</evidence>
<dbReference type="GO" id="GO:0003887">
    <property type="term" value="F:DNA-directed DNA polymerase activity"/>
    <property type="evidence" value="ECO:0007669"/>
    <property type="project" value="UniProtKB-KW"/>
</dbReference>
<dbReference type="InterPro" id="IPR001584">
    <property type="entry name" value="Integrase_cat-core"/>
</dbReference>
<evidence type="ECO:0000259" key="16">
    <source>
        <dbReference type="PROSITE" id="PS50994"/>
    </source>
</evidence>
<keyword evidence="1" id="KW-0815">Transposition</keyword>
<keyword evidence="8" id="KW-0694">RNA-binding</keyword>
<dbReference type="Pfam" id="PF07727">
    <property type="entry name" value="RVT_2"/>
    <property type="match status" value="1"/>
</dbReference>
<accession>A0A9Q3J0Q0</accession>
<gene>
    <name evidence="17" type="ORF">O181_093673</name>
</gene>
<dbReference type="Gene3D" id="3.30.420.10">
    <property type="entry name" value="Ribonuclease H-like superfamily/Ribonuclease H"/>
    <property type="match status" value="1"/>
</dbReference>
<dbReference type="AlphaFoldDB" id="A0A9Q3J0Q0"/>
<evidence type="ECO:0000313" key="17">
    <source>
        <dbReference type="EMBL" id="MBW0553958.1"/>
    </source>
</evidence>
<keyword evidence="9" id="KW-0229">DNA integration</keyword>
<dbReference type="GO" id="GO:0006310">
    <property type="term" value="P:DNA recombination"/>
    <property type="evidence" value="ECO:0007669"/>
    <property type="project" value="UniProtKB-KW"/>
</dbReference>
<evidence type="ECO:0000256" key="14">
    <source>
        <dbReference type="ARBA" id="ARBA00048173"/>
    </source>
</evidence>
<keyword evidence="10" id="KW-0695">RNA-directed DNA polymerase</keyword>
<dbReference type="GO" id="GO:0005634">
    <property type="term" value="C:nucleus"/>
    <property type="evidence" value="ECO:0007669"/>
    <property type="project" value="UniProtKB-ARBA"/>
</dbReference>
<comment type="catalytic activity">
    <reaction evidence="14">
        <text>DNA(n) + a 2'-deoxyribonucleoside 5'-triphosphate = DNA(n+1) + diphosphate</text>
        <dbReference type="Rhea" id="RHEA:22508"/>
        <dbReference type="Rhea" id="RHEA-COMP:17339"/>
        <dbReference type="Rhea" id="RHEA-COMP:17340"/>
        <dbReference type="ChEBI" id="CHEBI:33019"/>
        <dbReference type="ChEBI" id="CHEBI:61560"/>
        <dbReference type="ChEBI" id="CHEBI:173112"/>
        <dbReference type="EC" id="2.7.7.49"/>
    </reaction>
</comment>
<evidence type="ECO:0000256" key="12">
    <source>
        <dbReference type="ARBA" id="ARBA00023172"/>
    </source>
</evidence>
<dbReference type="GO" id="GO:0032196">
    <property type="term" value="P:transposition"/>
    <property type="evidence" value="ECO:0007669"/>
    <property type="project" value="UniProtKB-KW"/>
</dbReference>
<evidence type="ECO:0000256" key="13">
    <source>
        <dbReference type="ARBA" id="ARBA00023268"/>
    </source>
</evidence>
<evidence type="ECO:0000256" key="5">
    <source>
        <dbReference type="ARBA" id="ARBA00022759"/>
    </source>
</evidence>
<evidence type="ECO:0000313" key="18">
    <source>
        <dbReference type="Proteomes" id="UP000765509"/>
    </source>
</evidence>
<evidence type="ECO:0000256" key="8">
    <source>
        <dbReference type="ARBA" id="ARBA00022884"/>
    </source>
</evidence>
<dbReference type="OrthoDB" id="3344688at2759"/>
<evidence type="ECO:0000256" key="2">
    <source>
        <dbReference type="ARBA" id="ARBA00022695"/>
    </source>
</evidence>
<dbReference type="PANTHER" id="PTHR42648">
    <property type="entry name" value="TRANSPOSASE, PUTATIVE-RELATED"/>
    <property type="match status" value="1"/>
</dbReference>
<keyword evidence="13" id="KW-0511">Multifunctional enzyme</keyword>
<name>A0A9Q3J0Q0_9BASI</name>
<keyword evidence="3" id="KW-0540">Nuclease</keyword>
<keyword evidence="4" id="KW-0479">Metal-binding</keyword>
<dbReference type="Proteomes" id="UP000765509">
    <property type="component" value="Unassembled WGS sequence"/>
</dbReference>
<comment type="caution">
    <text evidence="17">The sequence shown here is derived from an EMBL/GenBank/DDBJ whole genome shotgun (WGS) entry which is preliminary data.</text>
</comment>
<reference evidence="17" key="1">
    <citation type="submission" date="2021-03" db="EMBL/GenBank/DDBJ databases">
        <title>Draft genome sequence of rust myrtle Austropuccinia psidii MF-1, a brazilian biotype.</title>
        <authorList>
            <person name="Quecine M.C."/>
            <person name="Pachon D.M.R."/>
            <person name="Bonatelli M.L."/>
            <person name="Correr F.H."/>
            <person name="Franceschini L.M."/>
            <person name="Leite T.F."/>
            <person name="Margarido G.R.A."/>
            <person name="Almeida C.A."/>
            <person name="Ferrarezi J.A."/>
            <person name="Labate C.A."/>
        </authorList>
    </citation>
    <scope>NUCLEOTIDE SEQUENCE</scope>
    <source>
        <strain evidence="17">MF-1</strain>
    </source>
</reference>
<dbReference type="InterPro" id="IPR013103">
    <property type="entry name" value="RVT_2"/>
</dbReference>
<dbReference type="PROSITE" id="PS50994">
    <property type="entry name" value="INTEGRASE"/>
    <property type="match status" value="1"/>
</dbReference>
<evidence type="ECO:0000256" key="15">
    <source>
        <dbReference type="ARBA" id="ARBA00049244"/>
    </source>
</evidence>
<dbReference type="PANTHER" id="PTHR42648:SF11">
    <property type="entry name" value="TRANSPOSON TY4-P GAG-POL POLYPROTEIN"/>
    <property type="match status" value="1"/>
</dbReference>
<dbReference type="GO" id="GO:0003723">
    <property type="term" value="F:RNA binding"/>
    <property type="evidence" value="ECO:0007669"/>
    <property type="project" value="UniProtKB-KW"/>
</dbReference>
<proteinExistence type="predicted"/>
<keyword evidence="12" id="KW-0233">DNA recombination</keyword>
<keyword evidence="11" id="KW-0808">Transferase</keyword>
<organism evidence="17 18">
    <name type="scientific">Austropuccinia psidii MF-1</name>
    <dbReference type="NCBI Taxonomy" id="1389203"/>
    <lineage>
        <taxon>Eukaryota</taxon>
        <taxon>Fungi</taxon>
        <taxon>Dikarya</taxon>
        <taxon>Basidiomycota</taxon>
        <taxon>Pucciniomycotina</taxon>
        <taxon>Pucciniomycetes</taxon>
        <taxon>Pucciniales</taxon>
        <taxon>Sphaerophragmiaceae</taxon>
        <taxon>Austropuccinia</taxon>
    </lineage>
</organism>
<dbReference type="GO" id="GO:0015074">
    <property type="term" value="P:DNA integration"/>
    <property type="evidence" value="ECO:0007669"/>
    <property type="project" value="UniProtKB-KW"/>
</dbReference>
<evidence type="ECO:0000256" key="7">
    <source>
        <dbReference type="ARBA" id="ARBA00022842"/>
    </source>
</evidence>
<dbReference type="GO" id="GO:0004519">
    <property type="term" value="F:endonuclease activity"/>
    <property type="evidence" value="ECO:0007669"/>
    <property type="project" value="UniProtKB-KW"/>
</dbReference>
<evidence type="ECO:0000256" key="4">
    <source>
        <dbReference type="ARBA" id="ARBA00022723"/>
    </source>
</evidence>
<keyword evidence="2" id="KW-0548">Nucleotidyltransferase</keyword>
<comment type="catalytic activity">
    <reaction evidence="15">
        <text>DNA(n) + a 2'-deoxyribonucleoside 5'-triphosphate = DNA(n+1) + diphosphate</text>
        <dbReference type="Rhea" id="RHEA:22508"/>
        <dbReference type="Rhea" id="RHEA-COMP:17339"/>
        <dbReference type="Rhea" id="RHEA-COMP:17340"/>
        <dbReference type="ChEBI" id="CHEBI:33019"/>
        <dbReference type="ChEBI" id="CHEBI:61560"/>
        <dbReference type="ChEBI" id="CHEBI:173112"/>
        <dbReference type="EC" id="2.7.7.7"/>
    </reaction>
</comment>
<keyword evidence="5" id="KW-0255">Endonuclease</keyword>
<evidence type="ECO:0000256" key="11">
    <source>
        <dbReference type="ARBA" id="ARBA00022932"/>
    </source>
</evidence>
<dbReference type="GO" id="GO:0003964">
    <property type="term" value="F:RNA-directed DNA polymerase activity"/>
    <property type="evidence" value="ECO:0007669"/>
    <property type="project" value="UniProtKB-KW"/>
</dbReference>
<keyword evidence="11" id="KW-0239">DNA-directed DNA polymerase</keyword>
<keyword evidence="6" id="KW-0378">Hydrolase</keyword>
<dbReference type="InterPro" id="IPR057670">
    <property type="entry name" value="SH3_retrovirus"/>
</dbReference>
<keyword evidence="7" id="KW-0460">Magnesium</keyword>
<evidence type="ECO:0000256" key="9">
    <source>
        <dbReference type="ARBA" id="ARBA00022908"/>
    </source>
</evidence>
<dbReference type="InterPro" id="IPR039537">
    <property type="entry name" value="Retrotran_Ty1/copia-like"/>
</dbReference>
<sequence length="550" mass="62824">MRTVRRMKKLGCVEGLPPDAELKDIPHCRSCTLAKSRHVPTMPASRQIACVPGDVIAVDLMGPFPLSVDKLLYAMIIQDHASSLVAFIPLRAKSEATKHLRDWLMQFSNIAQAAIKRVRTDNGGEFNSSFLSSFFKEKGIIHKNTITYEHHQNGKVKRTNRTLAEAARSMMIRANLPSIFWMYALQHAAWVFNWVLHNNNVTTPYETVIKRRPSLALLQVFGCKSFIHNMTQKKDLTAKAKEVIHLGIAQDSQGWVFFYPATGGLVRSAAVTFKEDMFPQFGKKGQIKLNLIELKDLFDDQLIREMKEQDECLHLLNVSSMYCNAAPTTYHEAKRTPQASEWMAACEEEMMNLKRMDVWEEVKRDSNIQTLGTRWVFELNLDSDGRPIRHKARLVVQGHRQIRGVNFEETFAPTPLFATLRSILTIASNKSWKVNTFDVTSAYLHSKINKVIFVRPPPGITVGENKVLKLKQAGRCWWMHLKSILQEMGFNANENDQSTYTYKHGGECAMLWIHVDDGVLAASSETIMERLKLELMTRLKLRWMKRSTAS</sequence>
<dbReference type="GO" id="GO:0046872">
    <property type="term" value="F:metal ion binding"/>
    <property type="evidence" value="ECO:0007669"/>
    <property type="project" value="UniProtKB-KW"/>
</dbReference>
<dbReference type="InterPro" id="IPR012337">
    <property type="entry name" value="RNaseH-like_sf"/>
</dbReference>
<keyword evidence="18" id="KW-1185">Reference proteome</keyword>
<dbReference type="Pfam" id="PF25597">
    <property type="entry name" value="SH3_retrovirus"/>
    <property type="match status" value="1"/>
</dbReference>
<dbReference type="GO" id="GO:0016787">
    <property type="term" value="F:hydrolase activity"/>
    <property type="evidence" value="ECO:0007669"/>
    <property type="project" value="UniProtKB-KW"/>
</dbReference>
<feature type="domain" description="Integrase catalytic" evidence="16">
    <location>
        <begin position="48"/>
        <end position="212"/>
    </location>
</feature>
<dbReference type="EMBL" id="AVOT02060495">
    <property type="protein sequence ID" value="MBW0553958.1"/>
    <property type="molecule type" value="Genomic_DNA"/>
</dbReference>
<dbReference type="InterPro" id="IPR036397">
    <property type="entry name" value="RNaseH_sf"/>
</dbReference>
<evidence type="ECO:0000256" key="6">
    <source>
        <dbReference type="ARBA" id="ARBA00022801"/>
    </source>
</evidence>